<evidence type="ECO:0000259" key="8">
    <source>
        <dbReference type="Pfam" id="PF00482"/>
    </source>
</evidence>
<dbReference type="GO" id="GO:0005886">
    <property type="term" value="C:plasma membrane"/>
    <property type="evidence" value="ECO:0007669"/>
    <property type="project" value="UniProtKB-SubCell"/>
</dbReference>
<dbReference type="InterPro" id="IPR055706">
    <property type="entry name" value="Slg1/2_DUF7282"/>
</dbReference>
<accession>A0A6B0T3P9</accession>
<feature type="transmembrane region" description="Helical" evidence="7">
    <location>
        <begin position="648"/>
        <end position="672"/>
    </location>
</feature>
<feature type="transmembrane region" description="Helical" evidence="7">
    <location>
        <begin position="289"/>
        <end position="311"/>
    </location>
</feature>
<feature type="transmembrane region" description="Helical" evidence="7">
    <location>
        <begin position="589"/>
        <end position="609"/>
    </location>
</feature>
<dbReference type="EMBL" id="WUUT01000001">
    <property type="protein sequence ID" value="MXR50816.1"/>
    <property type="molecule type" value="Genomic_DNA"/>
</dbReference>
<evidence type="ECO:0000256" key="5">
    <source>
        <dbReference type="ARBA" id="ARBA00023136"/>
    </source>
</evidence>
<feature type="transmembrane region" description="Helical" evidence="7">
    <location>
        <begin position="130"/>
        <end position="151"/>
    </location>
</feature>
<proteinExistence type="predicted"/>
<dbReference type="Pfam" id="PF23951">
    <property type="entry name" value="DUF7282"/>
    <property type="match status" value="1"/>
</dbReference>
<dbReference type="AlphaFoldDB" id="A0A6B0T3P9"/>
<keyword evidence="3 7" id="KW-0812">Transmembrane</keyword>
<evidence type="ECO:0000256" key="2">
    <source>
        <dbReference type="ARBA" id="ARBA00022475"/>
    </source>
</evidence>
<feature type="transmembrane region" description="Helical" evidence="7">
    <location>
        <begin position="451"/>
        <end position="470"/>
    </location>
</feature>
<evidence type="ECO:0000256" key="6">
    <source>
        <dbReference type="SAM" id="MobiDB-lite"/>
    </source>
</evidence>
<feature type="transmembrane region" description="Helical" evidence="7">
    <location>
        <begin position="71"/>
        <end position="96"/>
    </location>
</feature>
<dbReference type="Pfam" id="PF00482">
    <property type="entry name" value="T2SSF"/>
    <property type="match status" value="2"/>
</dbReference>
<evidence type="ECO:0000256" key="4">
    <source>
        <dbReference type="ARBA" id="ARBA00022989"/>
    </source>
</evidence>
<evidence type="ECO:0000256" key="1">
    <source>
        <dbReference type="ARBA" id="ARBA00004651"/>
    </source>
</evidence>
<evidence type="ECO:0000259" key="9">
    <source>
        <dbReference type="Pfam" id="PF23951"/>
    </source>
</evidence>
<feature type="transmembrane region" description="Helical" evidence="7">
    <location>
        <begin position="411"/>
        <end position="431"/>
    </location>
</feature>
<name>A0A6B0T3P9_9EURY</name>
<dbReference type="InterPro" id="IPR056569">
    <property type="entry name" value="ArlJ-like"/>
</dbReference>
<dbReference type="Proteomes" id="UP000466535">
    <property type="component" value="Unassembled WGS sequence"/>
</dbReference>
<evidence type="ECO:0000313" key="11">
    <source>
        <dbReference type="Proteomes" id="UP000466535"/>
    </source>
</evidence>
<feature type="domain" description="Type II secretion system protein GspF" evidence="8">
    <location>
        <begin position="177"/>
        <end position="302"/>
    </location>
</feature>
<feature type="transmembrane region" description="Helical" evidence="7">
    <location>
        <begin position="6"/>
        <end position="24"/>
    </location>
</feature>
<keyword evidence="2" id="KW-1003">Cell membrane</keyword>
<comment type="caution">
    <text evidence="10">The sequence shown here is derived from an EMBL/GenBank/DDBJ whole genome shotgun (WGS) entry which is preliminary data.</text>
</comment>
<keyword evidence="11" id="KW-1185">Reference proteome</keyword>
<dbReference type="PANTHER" id="PTHR35402:SF1">
    <property type="entry name" value="TYPE II SECRETION SYSTEM PROTEIN GSPF DOMAIN-CONTAINING PROTEIN"/>
    <property type="match status" value="1"/>
</dbReference>
<reference evidence="10 11" key="1">
    <citation type="submission" date="2019-12" db="EMBL/GenBank/DDBJ databases">
        <title>Isolation and characterization of three novel carbon monoxide-oxidizing members of Halobacteria from salione crusts and soils.</title>
        <authorList>
            <person name="Myers M.R."/>
            <person name="King G.M."/>
        </authorList>
    </citation>
    <scope>NUCLEOTIDE SEQUENCE [LARGE SCALE GENOMIC DNA]</scope>
    <source>
        <strain evidence="10 11">WSH3</strain>
    </source>
</reference>
<evidence type="ECO:0000256" key="3">
    <source>
        <dbReference type="ARBA" id="ARBA00022692"/>
    </source>
</evidence>
<keyword evidence="4 7" id="KW-1133">Transmembrane helix</keyword>
<evidence type="ECO:0000256" key="7">
    <source>
        <dbReference type="SAM" id="Phobius"/>
    </source>
</evidence>
<feature type="domain" description="Type II secretion system protein GspF" evidence="8">
    <location>
        <begin position="485"/>
        <end position="608"/>
    </location>
</feature>
<feature type="region of interest" description="Disordered" evidence="6">
    <location>
        <begin position="783"/>
        <end position="814"/>
    </location>
</feature>
<feature type="transmembrane region" description="Helical" evidence="7">
    <location>
        <begin position="684"/>
        <end position="703"/>
    </location>
</feature>
<evidence type="ECO:0000313" key="10">
    <source>
        <dbReference type="EMBL" id="MXR50816.1"/>
    </source>
</evidence>
<organism evidence="10 11">
    <name type="scientific">Halovenus carboxidivorans</name>
    <dbReference type="NCBI Taxonomy" id="2692199"/>
    <lineage>
        <taxon>Archaea</taxon>
        <taxon>Methanobacteriati</taxon>
        <taxon>Methanobacteriota</taxon>
        <taxon>Stenosarchaea group</taxon>
        <taxon>Halobacteria</taxon>
        <taxon>Halobacteriales</taxon>
        <taxon>Haloarculaceae</taxon>
        <taxon>Halovenus</taxon>
    </lineage>
</organism>
<protein>
    <submittedName>
        <fullName evidence="10">Type II secretion system protein</fullName>
    </submittedName>
</protein>
<dbReference type="OrthoDB" id="12374at2157"/>
<dbReference type="RefSeq" id="WP_159762910.1">
    <property type="nucleotide sequence ID" value="NZ_WUUT01000001.1"/>
</dbReference>
<gene>
    <name evidence="10" type="ORF">GRX03_04245</name>
</gene>
<dbReference type="InterPro" id="IPR042094">
    <property type="entry name" value="T2SS_GspF_sf"/>
</dbReference>
<dbReference type="InterPro" id="IPR018076">
    <property type="entry name" value="T2SS_GspF_dom"/>
</dbReference>
<feature type="domain" description="DUF7282" evidence="9">
    <location>
        <begin position="703"/>
        <end position="806"/>
    </location>
</feature>
<dbReference type="Gene3D" id="1.20.81.30">
    <property type="entry name" value="Type II secretion system (T2SS), domain F"/>
    <property type="match status" value="1"/>
</dbReference>
<keyword evidence="5 7" id="KW-0472">Membrane</keyword>
<sequence>MIPLWPLPSVLGVALVVLWALGKFSPRVEKTLNRISRVVFGRFVSESQRRKRRLEAAYTTNTYRTYAAKTLLFVCMAFLAGTILGGYLLAFVLAVFQPLVRTLAGLPDTITQPLGVTEDYVFVISSQTRWLVLVVGGFGLGVVTAALSYVFRWQLPASTASVRSQGIEEGLPRTTAFMYALSRGGMEFPQILRTLARNRAVYGEAANEMNVAVREMDLFGRDMISALRRMARRTPSEQFKTFAENMTSILQSGSDLPTFFREQYERFRDEQEERQEEVLELLATIAEMYVTVLVAGTLFLITILLVFGLLIADTLMLLKLMIYLMIPLGNAAFALILQQKLDELGIARGSGTGFLDDLSASTPTNVLPASRATRPDGGVADGREVDNWRMIALYDRLGRVKRWLRNPLRTFLWNPTKILWITVPIATVVLALRLPTAFQAEGVATRVLDDIVIQSSLFVLVSYAIFREYYKRRLNHIEAAMPELLERLASLNEAGMSVVEGFERLRGSDLGVLTPEVERIWRDVQYGSNISDALVRLGRRVRTTAVARVVTLLTNAMRASGDMGPVLRVAAEQARAEVKLRRQRSQKMMTYLVVIYVSFFVFLVIVAAINQVLIPSLPDVVPAPSGDSVSRLPSGSNQFDQLGSVDKAAYSLVFFHGAMIQAAFAGFIAGQLGEGSLRDGAKHAAVMVTIGYIFMILLTSPVASISATGVTADENNVYGVQEVSLSEGGYVAVYDEDGVEGELLGRTEYLEPGTHTDVVVPVDRELADEQTVRIVAHRDTNDNQRFDYVGPSSGETVDAPYESIGSSEQPGVEVQIQRIDLQENGE</sequence>
<comment type="subcellular location">
    <subcellularLocation>
        <location evidence="1">Cell membrane</location>
        <topology evidence="1">Multi-pass membrane protein</topology>
    </subcellularLocation>
</comment>
<dbReference type="PANTHER" id="PTHR35402">
    <property type="entry name" value="INTEGRAL MEMBRANE PROTEIN-RELATED"/>
    <property type="match status" value="1"/>
</dbReference>
<feature type="transmembrane region" description="Helical" evidence="7">
    <location>
        <begin position="317"/>
        <end position="337"/>
    </location>
</feature>